<dbReference type="PANTHER" id="PTHR10543">
    <property type="entry name" value="BETA-CAROTENE DIOXYGENASE"/>
    <property type="match status" value="1"/>
</dbReference>
<evidence type="ECO:0000256" key="1">
    <source>
        <dbReference type="ARBA" id="ARBA00006787"/>
    </source>
</evidence>
<comment type="similarity">
    <text evidence="1">Belongs to the carotenoid oxygenase family.</text>
</comment>
<gene>
    <name evidence="6" type="ORF">ASTO00021_LOCUS14627</name>
</gene>
<keyword evidence="3" id="KW-0560">Oxidoreductase</keyword>
<keyword evidence="2 5" id="KW-0479">Metal-binding</keyword>
<evidence type="ECO:0008006" key="7">
    <source>
        <dbReference type="Google" id="ProtNLM"/>
    </source>
</evidence>
<dbReference type="EMBL" id="HBIN01019171">
    <property type="protein sequence ID" value="CAE0444578.1"/>
    <property type="molecule type" value="Transcribed_RNA"/>
</dbReference>
<dbReference type="GO" id="GO:0016121">
    <property type="term" value="P:carotene catabolic process"/>
    <property type="evidence" value="ECO:0007669"/>
    <property type="project" value="TreeGrafter"/>
</dbReference>
<feature type="binding site" evidence="5">
    <location>
        <position position="186"/>
    </location>
    <ligand>
        <name>Fe cation</name>
        <dbReference type="ChEBI" id="CHEBI:24875"/>
        <note>catalytic</note>
    </ligand>
</feature>
<protein>
    <recommendedName>
        <fullName evidence="7">Carotenoid oxygenase</fullName>
    </recommendedName>
</protein>
<sequence length="524" mass="59505">MIRKLTKEEIEKVIPPVARGWETQSLEFDFWFERSQITGHVPQDLYGTFLRNGPGLTDVYGTPLKHPIDGDGMVCAITFVNGKVHFRSRYVSTKNHQQEAAAHEMLYDGAMGSRVPEPARKRLLESKQFGMGFRDPAHTNVFYWGGKLLACHEYALPHTLDPSTLETIGPDTLGDKLKKIKALSAHYRYDGVKDLLVVIGFRAAVRNKPSTLLVLEFDREWNCQSEIPLEIEGLNYAHDFLLTRDWYIFHITPFVKTSPELTKLIMQGKTSPGESMKYYKDSKSGMIFVQRGNVQAGKERSFIFMEAEPCHIFHFCNAEQTGSGNDTVIRFGAVCLPKSFNMEWQYKGFLSNTSDAPGVYHDYIADFMTRKLIRTCPAPVADRSCEFPTINPYRHVPAKSSSAPRFVYLMSGQKGIPLPFTDIVKYDTISETTVAWHSDGVVGEPVFFPRLGNASTFYGDEDDGWIITQFYRPSKHETEFLVLDAKRIQDGPVCRLKMGTEKHIPYSFHGTFSPYVFKHPSPSL</sequence>
<dbReference type="GO" id="GO:0046872">
    <property type="term" value="F:metal ion binding"/>
    <property type="evidence" value="ECO:0007669"/>
    <property type="project" value="UniProtKB-KW"/>
</dbReference>
<dbReference type="AlphaFoldDB" id="A0A7S3PMW1"/>
<dbReference type="PANTHER" id="PTHR10543:SF89">
    <property type="entry name" value="CAROTENOID 9,10(9',10')-CLEAVAGE DIOXYGENASE 1"/>
    <property type="match status" value="1"/>
</dbReference>
<accession>A0A7S3PMW1</accession>
<feature type="binding site" evidence="5">
    <location>
        <position position="238"/>
    </location>
    <ligand>
        <name>Fe cation</name>
        <dbReference type="ChEBI" id="CHEBI:24875"/>
        <note>catalytic</note>
    </ligand>
</feature>
<keyword evidence="4 5" id="KW-0408">Iron</keyword>
<evidence type="ECO:0000313" key="6">
    <source>
        <dbReference type="EMBL" id="CAE0444578.1"/>
    </source>
</evidence>
<organism evidence="6">
    <name type="scientific">Aplanochytrium stocchinoi</name>
    <dbReference type="NCBI Taxonomy" id="215587"/>
    <lineage>
        <taxon>Eukaryota</taxon>
        <taxon>Sar</taxon>
        <taxon>Stramenopiles</taxon>
        <taxon>Bigyra</taxon>
        <taxon>Labyrinthulomycetes</taxon>
        <taxon>Thraustochytrida</taxon>
        <taxon>Thraustochytriidae</taxon>
        <taxon>Aplanochytrium</taxon>
    </lineage>
</organism>
<proteinExistence type="inferred from homology"/>
<evidence type="ECO:0000256" key="3">
    <source>
        <dbReference type="ARBA" id="ARBA00023002"/>
    </source>
</evidence>
<reference evidence="6" key="1">
    <citation type="submission" date="2021-01" db="EMBL/GenBank/DDBJ databases">
        <authorList>
            <person name="Corre E."/>
            <person name="Pelletier E."/>
            <person name="Niang G."/>
            <person name="Scheremetjew M."/>
            <person name="Finn R."/>
            <person name="Kale V."/>
            <person name="Holt S."/>
            <person name="Cochrane G."/>
            <person name="Meng A."/>
            <person name="Brown T."/>
            <person name="Cohen L."/>
        </authorList>
    </citation>
    <scope>NUCLEOTIDE SEQUENCE</scope>
    <source>
        <strain evidence="6">GSBS06</strain>
    </source>
</reference>
<comment type="cofactor">
    <cofactor evidence="5">
        <name>Fe(2+)</name>
        <dbReference type="ChEBI" id="CHEBI:29033"/>
    </cofactor>
    <text evidence="5">Binds 1 Fe(2+) ion per subunit.</text>
</comment>
<dbReference type="Pfam" id="PF03055">
    <property type="entry name" value="RPE65"/>
    <property type="match status" value="1"/>
</dbReference>
<feature type="binding site" evidence="5">
    <location>
        <position position="314"/>
    </location>
    <ligand>
        <name>Fe cation</name>
        <dbReference type="ChEBI" id="CHEBI:24875"/>
        <note>catalytic</note>
    </ligand>
</feature>
<dbReference type="InterPro" id="IPR004294">
    <property type="entry name" value="Carotenoid_Oase"/>
</dbReference>
<evidence type="ECO:0000256" key="2">
    <source>
        <dbReference type="ARBA" id="ARBA00022723"/>
    </source>
</evidence>
<evidence type="ECO:0000256" key="5">
    <source>
        <dbReference type="PIRSR" id="PIRSR604294-1"/>
    </source>
</evidence>
<name>A0A7S3PMW1_9STRA</name>
<evidence type="ECO:0000256" key="4">
    <source>
        <dbReference type="ARBA" id="ARBA00023004"/>
    </source>
</evidence>
<dbReference type="GO" id="GO:0010436">
    <property type="term" value="F:carotenoid dioxygenase activity"/>
    <property type="evidence" value="ECO:0007669"/>
    <property type="project" value="TreeGrafter"/>
</dbReference>
<feature type="binding site" evidence="5">
    <location>
        <position position="509"/>
    </location>
    <ligand>
        <name>Fe cation</name>
        <dbReference type="ChEBI" id="CHEBI:24875"/>
        <note>catalytic</note>
    </ligand>
</feature>